<reference evidence="1" key="1">
    <citation type="submission" date="2020-09" db="EMBL/GenBank/DDBJ databases">
        <title>Iningainema tapete sp. nov. (Scytonemataceae, Cyanobacteria) from greenhouses in central Florida (USA) produces two types of nodularin with biosynthetic potential for microcystin-LR and anabaenopeptins.</title>
        <authorList>
            <person name="Berthold D.E."/>
            <person name="Lefler F.W."/>
            <person name="Huang I.-S."/>
            <person name="Abdulla H."/>
            <person name="Zimba P.V."/>
            <person name="Laughinghouse H.D. IV."/>
        </authorList>
    </citation>
    <scope>NUCLEOTIDE SEQUENCE</scope>
    <source>
        <strain evidence="1">BLCCT55</strain>
    </source>
</reference>
<protein>
    <submittedName>
        <fullName evidence="1">Uncharacterized protein</fullName>
    </submittedName>
</protein>
<dbReference type="RefSeq" id="WP_190837582.1">
    <property type="nucleotide sequence ID" value="NZ_CAWPPI010000124.1"/>
</dbReference>
<keyword evidence="2" id="KW-1185">Reference proteome</keyword>
<sequence>MIGTTLKQKILNVLEEMPLDVTFLEVMERLYFLYKVDQGLKQIADGDIISHTEAKVRVKKWHE</sequence>
<evidence type="ECO:0000313" key="2">
    <source>
        <dbReference type="Proteomes" id="UP000629098"/>
    </source>
</evidence>
<organism evidence="1 2">
    <name type="scientific">Iningainema tapete BLCC-T55</name>
    <dbReference type="NCBI Taxonomy" id="2748662"/>
    <lineage>
        <taxon>Bacteria</taxon>
        <taxon>Bacillati</taxon>
        <taxon>Cyanobacteriota</taxon>
        <taxon>Cyanophyceae</taxon>
        <taxon>Nostocales</taxon>
        <taxon>Scytonemataceae</taxon>
        <taxon>Iningainema tapete</taxon>
    </lineage>
</organism>
<dbReference type="AlphaFoldDB" id="A0A8J6XN96"/>
<accession>A0A8J6XN96</accession>
<dbReference type="EMBL" id="JACXAE010000124">
    <property type="protein sequence ID" value="MBD2778193.1"/>
    <property type="molecule type" value="Genomic_DNA"/>
</dbReference>
<dbReference type="Proteomes" id="UP000629098">
    <property type="component" value="Unassembled WGS sequence"/>
</dbReference>
<proteinExistence type="predicted"/>
<gene>
    <name evidence="1" type="ORF">ICL16_40685</name>
</gene>
<comment type="caution">
    <text evidence="1">The sequence shown here is derived from an EMBL/GenBank/DDBJ whole genome shotgun (WGS) entry which is preliminary data.</text>
</comment>
<evidence type="ECO:0000313" key="1">
    <source>
        <dbReference type="EMBL" id="MBD2778193.1"/>
    </source>
</evidence>
<name>A0A8J6XN96_9CYAN</name>